<dbReference type="AlphaFoldDB" id="A0A1W1WWR1"/>
<keyword evidence="3" id="KW-0804">Transcription</keyword>
<evidence type="ECO:0000256" key="2">
    <source>
        <dbReference type="ARBA" id="ARBA00023125"/>
    </source>
</evidence>
<dbReference type="PANTHER" id="PTHR30055">
    <property type="entry name" value="HTH-TYPE TRANSCRIPTIONAL REGULATOR RUTR"/>
    <property type="match status" value="1"/>
</dbReference>
<feature type="DNA-binding region" description="H-T-H motif" evidence="4">
    <location>
        <begin position="32"/>
        <end position="51"/>
    </location>
</feature>
<evidence type="ECO:0000256" key="3">
    <source>
        <dbReference type="ARBA" id="ARBA00023163"/>
    </source>
</evidence>
<feature type="domain" description="HTH tetR-type" evidence="5">
    <location>
        <begin position="9"/>
        <end position="69"/>
    </location>
</feature>
<dbReference type="PANTHER" id="PTHR30055:SF234">
    <property type="entry name" value="HTH-TYPE TRANSCRIPTIONAL REGULATOR BETI"/>
    <property type="match status" value="1"/>
</dbReference>
<dbReference type="RefSeq" id="WP_084088598.1">
    <property type="nucleotide sequence ID" value="NZ_FWXD01000001.1"/>
</dbReference>
<evidence type="ECO:0000256" key="1">
    <source>
        <dbReference type="ARBA" id="ARBA00023015"/>
    </source>
</evidence>
<reference evidence="6 7" key="1">
    <citation type="submission" date="2017-04" db="EMBL/GenBank/DDBJ databases">
        <authorList>
            <person name="Afonso C.L."/>
            <person name="Miller P.J."/>
            <person name="Scott M.A."/>
            <person name="Spackman E."/>
            <person name="Goraichik I."/>
            <person name="Dimitrov K.M."/>
            <person name="Suarez D.L."/>
            <person name="Swayne D.E."/>
        </authorList>
    </citation>
    <scope>NUCLEOTIDE SEQUENCE [LARGE SCALE GENOMIC DNA]</scope>
    <source>
        <strain evidence="6 7">DSM 23236</strain>
    </source>
</reference>
<dbReference type="InterPro" id="IPR001647">
    <property type="entry name" value="HTH_TetR"/>
</dbReference>
<dbReference type="GO" id="GO:0003700">
    <property type="term" value="F:DNA-binding transcription factor activity"/>
    <property type="evidence" value="ECO:0007669"/>
    <property type="project" value="TreeGrafter"/>
</dbReference>
<evidence type="ECO:0000313" key="7">
    <source>
        <dbReference type="Proteomes" id="UP000192761"/>
    </source>
</evidence>
<dbReference type="InterPro" id="IPR050109">
    <property type="entry name" value="HTH-type_TetR-like_transc_reg"/>
</dbReference>
<evidence type="ECO:0000256" key="4">
    <source>
        <dbReference type="PROSITE-ProRule" id="PRU00335"/>
    </source>
</evidence>
<name>A0A1W1WWR1_9NEIS</name>
<keyword evidence="1" id="KW-0805">Transcription regulation</keyword>
<dbReference type="STRING" id="1121001.SAMN02745857_00115"/>
<protein>
    <submittedName>
        <fullName evidence="6">Transcriptional regulator, TetR family</fullName>
    </submittedName>
</protein>
<dbReference type="OrthoDB" id="8617654at2"/>
<dbReference type="PROSITE" id="PS50977">
    <property type="entry name" value="HTH_TETR_2"/>
    <property type="match status" value="1"/>
</dbReference>
<evidence type="ECO:0000259" key="5">
    <source>
        <dbReference type="PROSITE" id="PS50977"/>
    </source>
</evidence>
<dbReference type="InterPro" id="IPR009057">
    <property type="entry name" value="Homeodomain-like_sf"/>
</dbReference>
<dbReference type="EMBL" id="FWXD01000001">
    <property type="protein sequence ID" value="SMC16162.1"/>
    <property type="molecule type" value="Genomic_DNA"/>
</dbReference>
<dbReference type="SUPFAM" id="SSF46689">
    <property type="entry name" value="Homeodomain-like"/>
    <property type="match status" value="1"/>
</dbReference>
<keyword evidence="2 4" id="KW-0238">DNA-binding</keyword>
<dbReference type="GO" id="GO:0000976">
    <property type="term" value="F:transcription cis-regulatory region binding"/>
    <property type="evidence" value="ECO:0007669"/>
    <property type="project" value="TreeGrafter"/>
</dbReference>
<sequence>MATQLQRSTQTQQQLLAATERLLAEQGYAAVSEARICDLANLTRGALRHHYPNGRYDLLPVLLEKLIAKQSEKIEAAQPQNPRERVYLMLFGLLEASIQPETVAILEVWMAARGDAKLAERINPIMNSSIERLFGMTPDTPIDPDLLALRCLLHGACMHCYSVDYRHEELVRAIQWVLERLPPPAGFVERLSAAQAA</sequence>
<dbReference type="Pfam" id="PF00440">
    <property type="entry name" value="TetR_N"/>
    <property type="match status" value="1"/>
</dbReference>
<proteinExistence type="predicted"/>
<dbReference type="Proteomes" id="UP000192761">
    <property type="component" value="Unassembled WGS sequence"/>
</dbReference>
<dbReference type="Gene3D" id="1.10.357.10">
    <property type="entry name" value="Tetracycline Repressor, domain 2"/>
    <property type="match status" value="1"/>
</dbReference>
<organism evidence="6 7">
    <name type="scientific">Andreprevotia lacus DSM 23236</name>
    <dbReference type="NCBI Taxonomy" id="1121001"/>
    <lineage>
        <taxon>Bacteria</taxon>
        <taxon>Pseudomonadati</taxon>
        <taxon>Pseudomonadota</taxon>
        <taxon>Betaproteobacteria</taxon>
        <taxon>Neisseriales</taxon>
        <taxon>Chitinibacteraceae</taxon>
        <taxon>Andreprevotia</taxon>
    </lineage>
</organism>
<accession>A0A1W1WWR1</accession>
<keyword evidence="7" id="KW-1185">Reference proteome</keyword>
<gene>
    <name evidence="6" type="ORF">SAMN02745857_00115</name>
</gene>
<evidence type="ECO:0000313" key="6">
    <source>
        <dbReference type="EMBL" id="SMC16162.1"/>
    </source>
</evidence>